<protein>
    <submittedName>
        <fullName evidence="1">Leptin receptor short form</fullName>
    </submittedName>
</protein>
<proteinExistence type="evidence at transcript level"/>
<organism evidence="1">
    <name type="scientific">Gallus gallus</name>
    <name type="common">Chicken</name>
    <dbReference type="NCBI Taxonomy" id="9031"/>
    <lineage>
        <taxon>Eukaryota</taxon>
        <taxon>Metazoa</taxon>
        <taxon>Chordata</taxon>
        <taxon>Craniata</taxon>
        <taxon>Vertebrata</taxon>
        <taxon>Euteleostomi</taxon>
        <taxon>Archelosauria</taxon>
        <taxon>Archosauria</taxon>
        <taxon>Dinosauria</taxon>
        <taxon>Saurischia</taxon>
        <taxon>Theropoda</taxon>
        <taxon>Coelurosauria</taxon>
        <taxon>Aves</taxon>
        <taxon>Neognathae</taxon>
        <taxon>Galloanserae</taxon>
        <taxon>Galliformes</taxon>
        <taxon>Phasianidae</taxon>
        <taxon>Phasianinae</taxon>
        <taxon>Gallus</taxon>
    </lineage>
</organism>
<accession>Q6V7V7</accession>
<accession>Q6V7V9</accession>
<evidence type="ECO:0000313" key="2">
    <source>
        <dbReference type="EMBL" id="AAQ55223.1"/>
    </source>
</evidence>
<dbReference type="AlphaFoldDB" id="Q6V7V7"/>
<sequence>MKKLLWEDVPNPKNCSWAQGVDFQQSPPALLNQAPGASEVGNTAVLLAVENQHPEMCQDQRPPSLECST</sequence>
<dbReference type="EMBL" id="AY348719">
    <property type="protein sequence ID" value="AAQ55220.2"/>
    <property type="molecule type" value="mRNA"/>
</dbReference>
<feature type="non-terminal residue" evidence="1">
    <location>
        <position position="1"/>
    </location>
</feature>
<evidence type="ECO:0000313" key="1">
    <source>
        <dbReference type="EMBL" id="AAQ55220.2"/>
    </source>
</evidence>
<keyword evidence="1" id="KW-0675">Receptor</keyword>
<dbReference type="EMBL" id="AH013166">
    <property type="protein sequence ID" value="AAQ55223.1"/>
    <property type="molecule type" value="Genomic_DNA"/>
</dbReference>
<name>Q6V7V7_CHICK</name>
<reference evidence="1" key="1">
    <citation type="journal article" date="2007" name="Domest. Anim. Endocrinol.">
        <title>Molecular cloning and tissue distribution of a short form chicken leptin receptor mRNA.</title>
        <authorList>
            <person name="Liu X."/>
            <person name="Dunn I.C."/>
            <person name="Sharp P.J."/>
            <person name="Boswell T."/>
        </authorList>
    </citation>
    <scope>NUCLEOTIDE SEQUENCE</scope>
    <source>
        <tissue evidence="2">Blood</tissue>
        <tissue evidence="1">Pituitary</tissue>
    </source>
</reference>